<gene>
    <name evidence="5" type="ORF">BJ969_003994</name>
</gene>
<evidence type="ECO:0000256" key="3">
    <source>
        <dbReference type="RuleBase" id="RU000363"/>
    </source>
</evidence>
<dbReference type="Gene3D" id="3.40.50.720">
    <property type="entry name" value="NAD(P)-binding Rossmann-like Domain"/>
    <property type="match status" value="1"/>
</dbReference>
<keyword evidence="6" id="KW-1185">Reference proteome</keyword>
<name>A0A840NEV4_9PSEU</name>
<dbReference type="PANTHER" id="PTHR43391">
    <property type="entry name" value="RETINOL DEHYDROGENASE-RELATED"/>
    <property type="match status" value="1"/>
</dbReference>
<reference evidence="5 6" key="1">
    <citation type="submission" date="2020-08" db="EMBL/GenBank/DDBJ databases">
        <title>Sequencing the genomes of 1000 actinobacteria strains.</title>
        <authorList>
            <person name="Klenk H.-P."/>
        </authorList>
    </citation>
    <scope>NUCLEOTIDE SEQUENCE [LARGE SCALE GENOMIC DNA]</scope>
    <source>
        <strain evidence="5 6">DSM 45582</strain>
    </source>
</reference>
<dbReference type="SMART" id="SM00822">
    <property type="entry name" value="PKS_KR"/>
    <property type="match status" value="1"/>
</dbReference>
<dbReference type="EMBL" id="JACHIV010000001">
    <property type="protein sequence ID" value="MBB5070906.1"/>
    <property type="molecule type" value="Genomic_DNA"/>
</dbReference>
<dbReference type="CDD" id="cd05233">
    <property type="entry name" value="SDR_c"/>
    <property type="match status" value="1"/>
</dbReference>
<feature type="domain" description="Ketoreductase" evidence="4">
    <location>
        <begin position="29"/>
        <end position="211"/>
    </location>
</feature>
<dbReference type="PRINTS" id="PR00081">
    <property type="entry name" value="GDHRDH"/>
</dbReference>
<evidence type="ECO:0000313" key="6">
    <source>
        <dbReference type="Proteomes" id="UP000580474"/>
    </source>
</evidence>
<dbReference type="InterPro" id="IPR002347">
    <property type="entry name" value="SDR_fam"/>
</dbReference>
<dbReference type="AlphaFoldDB" id="A0A840NEV4"/>
<evidence type="ECO:0000259" key="4">
    <source>
        <dbReference type="SMART" id="SM00822"/>
    </source>
</evidence>
<dbReference type="NCBIfam" id="NF004526">
    <property type="entry name" value="PRK05872.1"/>
    <property type="match status" value="1"/>
</dbReference>
<accession>A0A840NEV4</accession>
<dbReference type="Pfam" id="PF00106">
    <property type="entry name" value="adh_short"/>
    <property type="match status" value="1"/>
</dbReference>
<evidence type="ECO:0000256" key="1">
    <source>
        <dbReference type="ARBA" id="ARBA00006484"/>
    </source>
</evidence>
<proteinExistence type="inferred from homology"/>
<comment type="caution">
    <text evidence="5">The sequence shown here is derived from an EMBL/GenBank/DDBJ whole genome shotgun (WGS) entry which is preliminary data.</text>
</comment>
<protein>
    <submittedName>
        <fullName evidence="5">NAD(P)-dependent dehydrogenase (Short-subunit alcohol dehydrogenase family)</fullName>
    </submittedName>
</protein>
<dbReference type="InterPro" id="IPR036291">
    <property type="entry name" value="NAD(P)-bd_dom_sf"/>
</dbReference>
<comment type="similarity">
    <text evidence="1 3">Belongs to the short-chain dehydrogenases/reductases (SDR) family.</text>
</comment>
<dbReference type="PANTHER" id="PTHR43391:SF94">
    <property type="entry name" value="OXIDOREDUCTASE-RELATED"/>
    <property type="match status" value="1"/>
</dbReference>
<dbReference type="GO" id="GO:0016491">
    <property type="term" value="F:oxidoreductase activity"/>
    <property type="evidence" value="ECO:0007669"/>
    <property type="project" value="UniProtKB-KW"/>
</dbReference>
<evidence type="ECO:0000313" key="5">
    <source>
        <dbReference type="EMBL" id="MBB5070906.1"/>
    </source>
</evidence>
<dbReference type="PROSITE" id="PS00061">
    <property type="entry name" value="ADH_SHORT"/>
    <property type="match status" value="1"/>
</dbReference>
<dbReference type="Proteomes" id="UP000580474">
    <property type="component" value="Unassembled WGS sequence"/>
</dbReference>
<evidence type="ECO:0000256" key="2">
    <source>
        <dbReference type="ARBA" id="ARBA00023002"/>
    </source>
</evidence>
<dbReference type="InterPro" id="IPR057326">
    <property type="entry name" value="KR_dom"/>
</dbReference>
<dbReference type="RefSeq" id="WP_343071500.1">
    <property type="nucleotide sequence ID" value="NZ_JACHIV010000001.1"/>
</dbReference>
<organism evidence="5 6">
    <name type="scientific">Saccharopolyspora gloriosae</name>
    <dbReference type="NCBI Taxonomy" id="455344"/>
    <lineage>
        <taxon>Bacteria</taxon>
        <taxon>Bacillati</taxon>
        <taxon>Actinomycetota</taxon>
        <taxon>Actinomycetes</taxon>
        <taxon>Pseudonocardiales</taxon>
        <taxon>Pseudonocardiaceae</taxon>
        <taxon>Saccharopolyspora</taxon>
    </lineage>
</organism>
<dbReference type="SUPFAM" id="SSF51735">
    <property type="entry name" value="NAD(P)-binding Rossmann-fold domains"/>
    <property type="match status" value="1"/>
</dbReference>
<dbReference type="PRINTS" id="PR00080">
    <property type="entry name" value="SDRFAMILY"/>
</dbReference>
<keyword evidence="2" id="KW-0560">Oxidoreductase</keyword>
<dbReference type="InterPro" id="IPR020904">
    <property type="entry name" value="Sc_DH/Rdtase_CS"/>
</dbReference>
<sequence length="310" mass="32307">MSTANRVAAALRDLGIPLPGGMHYDVAGKVVVITGGADGIGFALARILHGKGAVVALIDVNAVALRAAEAALGGERVVTTAADVRDRAAMDTAVREIAAAAGGIDVVVANAGVTPPPATLRQIDPADFDRVIDINLMGVFNTVRPAIDEVIARRGHIVVVSSAAAFSPALGGAAYVVSKAASEQLGRILRLELAGHGATAGVAYFGIVDTRLAQATLDEDDLGAELNSRLPRPLRRRISAQRAARSVADAISRRAGSTTVPRAWQPWGLLRGLLNVLIDAVLVSDARSHRFVRDLEARTDRRRAGAPEGR</sequence>